<dbReference type="PANTHER" id="PTHR43755">
    <property type="match status" value="1"/>
</dbReference>
<evidence type="ECO:0000313" key="8">
    <source>
        <dbReference type="Proteomes" id="UP001589789"/>
    </source>
</evidence>
<name>A0ABV6IZ83_9PROT</name>
<dbReference type="EMBL" id="JBHLVZ010000085">
    <property type="protein sequence ID" value="MFC0388936.1"/>
    <property type="molecule type" value="Genomic_DNA"/>
</dbReference>
<comment type="caution">
    <text evidence="7">The sequence shown here is derived from an EMBL/GenBank/DDBJ whole genome shotgun (WGS) entry which is preliminary data.</text>
</comment>
<dbReference type="PANTHER" id="PTHR43755:SF1">
    <property type="entry name" value="FAD-DEPENDENT PYRIDINE NUCLEOTIDE-DISULPHIDE OXIDOREDUCTASE"/>
    <property type="match status" value="1"/>
</dbReference>
<dbReference type="InterPro" id="IPR015323">
    <property type="entry name" value="FlavoCytC_S_DH_flav-bd"/>
</dbReference>
<evidence type="ECO:0000259" key="4">
    <source>
        <dbReference type="Pfam" id="PF07992"/>
    </source>
</evidence>
<dbReference type="Pfam" id="PF07992">
    <property type="entry name" value="Pyr_redox_2"/>
    <property type="match status" value="1"/>
</dbReference>
<keyword evidence="3" id="KW-0732">Signal</keyword>
<feature type="domain" description="FAD/NAD(P)-binding" evidence="4">
    <location>
        <begin position="28"/>
        <end position="140"/>
    </location>
</feature>
<evidence type="ECO:0000259" key="6">
    <source>
        <dbReference type="Pfam" id="PF21706"/>
    </source>
</evidence>
<dbReference type="InterPro" id="IPR049386">
    <property type="entry name" value="FCSD_central"/>
</dbReference>
<dbReference type="InterPro" id="IPR052541">
    <property type="entry name" value="SQRD"/>
</dbReference>
<dbReference type="RefSeq" id="WP_377055832.1">
    <property type="nucleotide sequence ID" value="NZ_JBHLVZ010000085.1"/>
</dbReference>
<dbReference type="Proteomes" id="UP001589789">
    <property type="component" value="Unassembled WGS sequence"/>
</dbReference>
<evidence type="ECO:0000259" key="5">
    <source>
        <dbReference type="Pfam" id="PF09242"/>
    </source>
</evidence>
<dbReference type="SUPFAM" id="SSF55424">
    <property type="entry name" value="FAD/NAD-linked reductases, dimerisation (C-terminal) domain"/>
    <property type="match status" value="1"/>
</dbReference>
<dbReference type="Pfam" id="PF21706">
    <property type="entry name" value="FCSD_central"/>
    <property type="match status" value="1"/>
</dbReference>
<accession>A0ABV6IZ83</accession>
<organism evidence="7 8">
    <name type="scientific">Muricoccus vinaceus</name>
    <dbReference type="NCBI Taxonomy" id="424704"/>
    <lineage>
        <taxon>Bacteria</taxon>
        <taxon>Pseudomonadati</taxon>
        <taxon>Pseudomonadota</taxon>
        <taxon>Alphaproteobacteria</taxon>
        <taxon>Acetobacterales</taxon>
        <taxon>Roseomonadaceae</taxon>
        <taxon>Muricoccus</taxon>
    </lineage>
</organism>
<evidence type="ECO:0000256" key="1">
    <source>
        <dbReference type="ARBA" id="ARBA00022630"/>
    </source>
</evidence>
<reference evidence="7 8" key="1">
    <citation type="submission" date="2024-09" db="EMBL/GenBank/DDBJ databases">
        <authorList>
            <person name="Sun Q."/>
            <person name="Mori K."/>
        </authorList>
    </citation>
    <scope>NUCLEOTIDE SEQUENCE [LARGE SCALE GENOMIC DNA]</scope>
    <source>
        <strain evidence="7 8">CCM 7468</strain>
    </source>
</reference>
<feature type="domain" description="Flavocytochrome c sulphide dehydrogenase flavin-binding" evidence="5">
    <location>
        <begin position="347"/>
        <end position="415"/>
    </location>
</feature>
<evidence type="ECO:0000313" key="7">
    <source>
        <dbReference type="EMBL" id="MFC0388936.1"/>
    </source>
</evidence>
<protein>
    <submittedName>
        <fullName evidence="7">FCSD flavin-binding domain-containing protein</fullName>
    </submittedName>
</protein>
<sequence length="416" mass="43367">MRRRGLLSAALAAPSALAQPLAGAARARVVVVGGGFGGATCARALHRAGFGVMLVEASPTYTACPFSNAVIAGLREMEGQRFGYQAIRREGVAVLHARATGVDGTARRLFTEDGTALPYDRLVLAPGIAPRLDAIPGYDAAAAEGLPHAWQAGAQTLLLRRQLEAMEDGGTVILTVPPNPYRCPPGPYERASLVAYYLKTRKPRSKLIVLDAKDSFSKQRLFEAAWAALYPGLLEYVPLSAGGGVTSVDAGERTVSTDFGDHRGEVINVIPPQRAAPVAAVAGAADRSGWCPIDPVTFESRLVPGIHVIGDAAIGGAVPKSAFAANAQGRVCAAAVAALLRGEEPAEPRLVNTCYSLVAPDYGISVAGVYRPRNGLLADIEGAGGTSALDAPAETRALEAAYAADWFRTVTEDVFA</sequence>
<proteinExistence type="predicted"/>
<feature type="signal peptide" evidence="3">
    <location>
        <begin position="1"/>
        <end position="18"/>
    </location>
</feature>
<feature type="chain" id="PRO_5045376380" evidence="3">
    <location>
        <begin position="19"/>
        <end position="416"/>
    </location>
</feature>
<evidence type="ECO:0000256" key="2">
    <source>
        <dbReference type="ARBA" id="ARBA00022827"/>
    </source>
</evidence>
<dbReference type="InterPro" id="IPR036188">
    <property type="entry name" value="FAD/NAD-bd_sf"/>
</dbReference>
<dbReference type="SUPFAM" id="SSF51905">
    <property type="entry name" value="FAD/NAD(P)-binding domain"/>
    <property type="match status" value="2"/>
</dbReference>
<dbReference type="Pfam" id="PF09242">
    <property type="entry name" value="FCSD-flav_bind"/>
    <property type="match status" value="1"/>
</dbReference>
<keyword evidence="2" id="KW-0274">FAD</keyword>
<dbReference type="InterPro" id="IPR016156">
    <property type="entry name" value="FAD/NAD-linked_Rdtase_dimer_sf"/>
</dbReference>
<evidence type="ECO:0000256" key="3">
    <source>
        <dbReference type="SAM" id="SignalP"/>
    </source>
</evidence>
<gene>
    <name evidence="7" type="ORF">ACFFIC_25800</name>
</gene>
<feature type="domain" description="Sulfide dehydrogenase [flavocytochrome c] flavoprotein chain central" evidence="6">
    <location>
        <begin position="156"/>
        <end position="271"/>
    </location>
</feature>
<dbReference type="InterPro" id="IPR037092">
    <property type="entry name" value="FlavoCytC_S_DH_flav-bd_sf"/>
</dbReference>
<dbReference type="Gene3D" id="3.90.760.10">
    <property type="entry name" value="Flavocytochrome c sulphide dehydrogenase, flavin-binding domain"/>
    <property type="match status" value="1"/>
</dbReference>
<keyword evidence="1" id="KW-0285">Flavoprotein</keyword>
<keyword evidence="8" id="KW-1185">Reference proteome</keyword>
<dbReference type="InterPro" id="IPR023753">
    <property type="entry name" value="FAD/NAD-binding_dom"/>
</dbReference>
<dbReference type="Gene3D" id="3.50.50.60">
    <property type="entry name" value="FAD/NAD(P)-binding domain"/>
    <property type="match status" value="2"/>
</dbReference>